<proteinExistence type="predicted"/>
<name>A0A377LYJ7_ENTCL</name>
<gene>
    <name evidence="1" type="ORF">NCTC10005_03279</name>
</gene>
<evidence type="ECO:0000313" key="1">
    <source>
        <dbReference type="EMBL" id="STQ10531.1"/>
    </source>
</evidence>
<protein>
    <submittedName>
        <fullName evidence="1">Uncharacterized protein</fullName>
    </submittedName>
</protein>
<organism evidence="1 2">
    <name type="scientific">Enterobacter cloacae</name>
    <dbReference type="NCBI Taxonomy" id="550"/>
    <lineage>
        <taxon>Bacteria</taxon>
        <taxon>Pseudomonadati</taxon>
        <taxon>Pseudomonadota</taxon>
        <taxon>Gammaproteobacteria</taxon>
        <taxon>Enterobacterales</taxon>
        <taxon>Enterobacteriaceae</taxon>
        <taxon>Enterobacter</taxon>
        <taxon>Enterobacter cloacae complex</taxon>
    </lineage>
</organism>
<evidence type="ECO:0000313" key="2">
    <source>
        <dbReference type="Proteomes" id="UP000255106"/>
    </source>
</evidence>
<dbReference type="AlphaFoldDB" id="A0A377LYJ7"/>
<accession>A0A377LYJ7</accession>
<dbReference type="Proteomes" id="UP000255106">
    <property type="component" value="Unassembled WGS sequence"/>
</dbReference>
<reference evidence="1 2" key="1">
    <citation type="submission" date="2018-06" db="EMBL/GenBank/DDBJ databases">
        <authorList>
            <consortium name="Pathogen Informatics"/>
            <person name="Doyle S."/>
        </authorList>
    </citation>
    <scope>NUCLEOTIDE SEQUENCE [LARGE SCALE GENOMIC DNA]</scope>
    <source>
        <strain evidence="1 2">NCTC10005</strain>
    </source>
</reference>
<dbReference type="EMBL" id="UGJB01000004">
    <property type="protein sequence ID" value="STQ10531.1"/>
    <property type="molecule type" value="Genomic_DNA"/>
</dbReference>
<sequence length="90" mass="9763">MRVTGVIQDQAVGFTGSQTQTAANDLLIQADRFGRTQNSNQVDVGGIKPGGEHRDVYQIAKLLRFKRLNQAVALRAGRLAGDQRRVASGQ</sequence>